<sequence length="435" mass="45222">MSITRTRRISRALPLIVAAAAVASLTACAGGGGTSESSSSSFGLLINDDNAVVQDTLTSLSKGACEAENATAALSIDTVPQSGLDQQLQLLGGQNALPAQFAASGSPAVTKDLNEAGQTLNLESALTDLGVIDDIEPAAMSTIENIYGDFIVLPYQFNIEGVWYNKQIFAENGIDVPKTWDDLVSAAKTLKAAGLTAFSASGEQGWPITRLISGYLYRELGPDAMQKIADGEAKLTDPEYVAAAQAIADLGAAGYFGEGVGSIDYDTAVSQFLTGQAGMFYMGSWTLGAFNDPDQNQIGEDNIGFFALPEVEGGAGSAAQIPANVGLPIAVSAKSYDDNVGAWLSCIAENYGAESLTEQGTISGFKTNGDVAGLPPLTQLTQDTIAQTEETTLWFEALFGAKATTTSQQNAAQLVTGAISAQDFMNLVQTDLDAE</sequence>
<accession>A0A7W4V2Q0</accession>
<feature type="chain" id="PRO_5030576960" evidence="3">
    <location>
        <begin position="30"/>
        <end position="435"/>
    </location>
</feature>
<name>A0A7W4V2Q0_9MICO</name>
<evidence type="ECO:0000313" key="5">
    <source>
        <dbReference type="Proteomes" id="UP000529310"/>
    </source>
</evidence>
<dbReference type="InterPro" id="IPR006059">
    <property type="entry name" value="SBP"/>
</dbReference>
<evidence type="ECO:0000313" key="4">
    <source>
        <dbReference type="EMBL" id="MBB2975078.1"/>
    </source>
</evidence>
<dbReference type="RefSeq" id="WP_206535811.1">
    <property type="nucleotide sequence ID" value="NZ_CP049255.1"/>
</dbReference>
<dbReference type="Proteomes" id="UP000529310">
    <property type="component" value="Unassembled WGS sequence"/>
</dbReference>
<dbReference type="PROSITE" id="PS51257">
    <property type="entry name" value="PROKAR_LIPOPROTEIN"/>
    <property type="match status" value="1"/>
</dbReference>
<dbReference type="Gene3D" id="3.40.190.10">
    <property type="entry name" value="Periplasmic binding protein-like II"/>
    <property type="match status" value="2"/>
</dbReference>
<dbReference type="PANTHER" id="PTHR43649:SF29">
    <property type="entry name" value="OSMOPROTECTIVE COMPOUNDS-BINDING PROTEIN GGTB"/>
    <property type="match status" value="1"/>
</dbReference>
<dbReference type="Pfam" id="PF01547">
    <property type="entry name" value="SBP_bac_1"/>
    <property type="match status" value="1"/>
</dbReference>
<dbReference type="AlphaFoldDB" id="A0A7W4V2Q0"/>
<protein>
    <submittedName>
        <fullName evidence="4">Raffinose/stachyose/melibiose transport system substrate-binding protein</fullName>
    </submittedName>
</protein>
<evidence type="ECO:0000256" key="1">
    <source>
        <dbReference type="ARBA" id="ARBA00008520"/>
    </source>
</evidence>
<comment type="caution">
    <text evidence="4">The sequence shown here is derived from an EMBL/GenBank/DDBJ whole genome shotgun (WGS) entry which is preliminary data.</text>
</comment>
<gene>
    <name evidence="4" type="ORF">FHX49_000619</name>
</gene>
<reference evidence="4 5" key="1">
    <citation type="submission" date="2020-08" db="EMBL/GenBank/DDBJ databases">
        <title>Sequencing the genomes of 1000 actinobacteria strains.</title>
        <authorList>
            <person name="Klenk H.-P."/>
        </authorList>
    </citation>
    <scope>NUCLEOTIDE SEQUENCE [LARGE SCALE GENOMIC DNA]</scope>
    <source>
        <strain evidence="4 5">DSM 27099</strain>
    </source>
</reference>
<dbReference type="PANTHER" id="PTHR43649">
    <property type="entry name" value="ARABINOSE-BINDING PROTEIN-RELATED"/>
    <property type="match status" value="1"/>
</dbReference>
<evidence type="ECO:0000256" key="3">
    <source>
        <dbReference type="SAM" id="SignalP"/>
    </source>
</evidence>
<evidence type="ECO:0000256" key="2">
    <source>
        <dbReference type="ARBA" id="ARBA00022448"/>
    </source>
</evidence>
<keyword evidence="3" id="KW-0732">Signal</keyword>
<dbReference type="EMBL" id="JACHWQ010000001">
    <property type="protein sequence ID" value="MBB2975078.1"/>
    <property type="molecule type" value="Genomic_DNA"/>
</dbReference>
<dbReference type="InterPro" id="IPR050490">
    <property type="entry name" value="Bact_solute-bd_prot1"/>
</dbReference>
<keyword evidence="5" id="KW-1185">Reference proteome</keyword>
<keyword evidence="2" id="KW-0813">Transport</keyword>
<feature type="signal peptide" evidence="3">
    <location>
        <begin position="1"/>
        <end position="29"/>
    </location>
</feature>
<proteinExistence type="inferred from homology"/>
<comment type="similarity">
    <text evidence="1">Belongs to the bacterial solute-binding protein 1 family.</text>
</comment>
<organism evidence="4 5">
    <name type="scientific">Microbacterium endophyticum</name>
    <dbReference type="NCBI Taxonomy" id="1526412"/>
    <lineage>
        <taxon>Bacteria</taxon>
        <taxon>Bacillati</taxon>
        <taxon>Actinomycetota</taxon>
        <taxon>Actinomycetes</taxon>
        <taxon>Micrococcales</taxon>
        <taxon>Microbacteriaceae</taxon>
        <taxon>Microbacterium</taxon>
    </lineage>
</organism>
<dbReference type="SUPFAM" id="SSF53850">
    <property type="entry name" value="Periplasmic binding protein-like II"/>
    <property type="match status" value="1"/>
</dbReference>